<evidence type="ECO:0000313" key="2">
    <source>
        <dbReference type="Proteomes" id="UP000242715"/>
    </source>
</evidence>
<dbReference type="Proteomes" id="UP000242715">
    <property type="component" value="Unassembled WGS sequence"/>
</dbReference>
<dbReference type="InterPro" id="IPR032675">
    <property type="entry name" value="LRR_dom_sf"/>
</dbReference>
<gene>
    <name evidence="1" type="ORF">TSUD_123780</name>
</gene>
<keyword evidence="2" id="KW-1185">Reference proteome</keyword>
<dbReference type="PANTHER" id="PTHR38926:SF2">
    <property type="entry name" value="F-BOX_LRR-REPEAT PROTEIN 21-RELATED"/>
    <property type="match status" value="1"/>
</dbReference>
<sequence>MINLRGLPYDHEDMENICCDAIERSRGHLENLNTESFVTDDLLEYIAENSSNLQCLQLGSCRLLSDEGFSKAVRKLPQLKEVDISFCNLSKYSLEVLGQSCPLLSSLKFVRTGIEYTEYDGDDEAAVIAKTMSGLRRLIMVKNDLSKIGLVRILNGCPLLESVEFEECFGLSDIDLSLWKFVKHMEKVFIYNFTDEVDNYSDDYDVDDDYYSYDKFLERLYKCKIPRS</sequence>
<proteinExistence type="predicted"/>
<dbReference type="SUPFAM" id="SSF52047">
    <property type="entry name" value="RNI-like"/>
    <property type="match status" value="1"/>
</dbReference>
<dbReference type="InterPro" id="IPR006553">
    <property type="entry name" value="Leu-rich_rpt_Cys-con_subtyp"/>
</dbReference>
<dbReference type="EMBL" id="DF973916">
    <property type="protein sequence ID" value="GAU42382.1"/>
    <property type="molecule type" value="Genomic_DNA"/>
</dbReference>
<dbReference type="SMART" id="SM00367">
    <property type="entry name" value="LRR_CC"/>
    <property type="match status" value="4"/>
</dbReference>
<dbReference type="PANTHER" id="PTHR38926">
    <property type="entry name" value="F-BOX DOMAIN CONTAINING PROTEIN, EXPRESSED"/>
    <property type="match status" value="1"/>
</dbReference>
<organism evidence="1 2">
    <name type="scientific">Trifolium subterraneum</name>
    <name type="common">Subterranean clover</name>
    <dbReference type="NCBI Taxonomy" id="3900"/>
    <lineage>
        <taxon>Eukaryota</taxon>
        <taxon>Viridiplantae</taxon>
        <taxon>Streptophyta</taxon>
        <taxon>Embryophyta</taxon>
        <taxon>Tracheophyta</taxon>
        <taxon>Spermatophyta</taxon>
        <taxon>Magnoliopsida</taxon>
        <taxon>eudicotyledons</taxon>
        <taxon>Gunneridae</taxon>
        <taxon>Pentapetalae</taxon>
        <taxon>rosids</taxon>
        <taxon>fabids</taxon>
        <taxon>Fabales</taxon>
        <taxon>Fabaceae</taxon>
        <taxon>Papilionoideae</taxon>
        <taxon>50 kb inversion clade</taxon>
        <taxon>NPAAA clade</taxon>
        <taxon>Hologalegina</taxon>
        <taxon>IRL clade</taxon>
        <taxon>Trifolieae</taxon>
        <taxon>Trifolium</taxon>
    </lineage>
</organism>
<dbReference type="AlphaFoldDB" id="A0A2Z6P1V0"/>
<dbReference type="Gene3D" id="3.80.10.10">
    <property type="entry name" value="Ribonuclease Inhibitor"/>
    <property type="match status" value="1"/>
</dbReference>
<name>A0A2Z6P1V0_TRISU</name>
<accession>A0A2Z6P1V0</accession>
<protein>
    <submittedName>
        <fullName evidence="1">Uncharacterized protein</fullName>
    </submittedName>
</protein>
<dbReference type="OrthoDB" id="2095648at2759"/>
<evidence type="ECO:0000313" key="1">
    <source>
        <dbReference type="EMBL" id="GAU42382.1"/>
    </source>
</evidence>
<reference evidence="2" key="1">
    <citation type="journal article" date="2017" name="Front. Plant Sci.">
        <title>Climate Clever Clovers: New Paradigm to Reduce the Environmental Footprint of Ruminants by Breeding Low Methanogenic Forages Utilizing Haplotype Variation.</title>
        <authorList>
            <person name="Kaur P."/>
            <person name="Appels R."/>
            <person name="Bayer P.E."/>
            <person name="Keeble-Gagnere G."/>
            <person name="Wang J."/>
            <person name="Hirakawa H."/>
            <person name="Shirasawa K."/>
            <person name="Vercoe P."/>
            <person name="Stefanova K."/>
            <person name="Durmic Z."/>
            <person name="Nichols P."/>
            <person name="Revell C."/>
            <person name="Isobe S.N."/>
            <person name="Edwards D."/>
            <person name="Erskine W."/>
        </authorList>
    </citation>
    <scope>NUCLEOTIDE SEQUENCE [LARGE SCALE GENOMIC DNA]</scope>
    <source>
        <strain evidence="2">cv. Daliak</strain>
    </source>
</reference>